<evidence type="ECO:0000256" key="4">
    <source>
        <dbReference type="HAMAP-Rule" id="MF_00057"/>
    </source>
</evidence>
<evidence type="ECO:0000313" key="5">
    <source>
        <dbReference type="EMBL" id="MEC5387293.1"/>
    </source>
</evidence>
<keyword evidence="1 4" id="KW-0808">Transferase</keyword>
<dbReference type="Pfam" id="PF02348">
    <property type="entry name" value="CTP_transf_3"/>
    <property type="match status" value="1"/>
</dbReference>
<dbReference type="Gene3D" id="3.90.550.10">
    <property type="entry name" value="Spore Coat Polysaccharide Biosynthesis Protein SpsA, Chain A"/>
    <property type="match status" value="1"/>
</dbReference>
<dbReference type="NCBIfam" id="TIGR00466">
    <property type="entry name" value="kdsB"/>
    <property type="match status" value="1"/>
</dbReference>
<dbReference type="EC" id="2.7.7.38" evidence="4"/>
<comment type="pathway">
    <text evidence="4">Nucleotide-sugar biosynthesis; CMP-3-deoxy-D-manno-octulosonate biosynthesis; CMP-3-deoxy-D-manno-octulosonate from 3-deoxy-D-manno-octulosonate and CTP: step 1/1.</text>
</comment>
<comment type="catalytic activity">
    <reaction evidence="4">
        <text>3-deoxy-alpha-D-manno-oct-2-ulosonate + CTP = CMP-3-deoxy-beta-D-manno-octulosonate + diphosphate</text>
        <dbReference type="Rhea" id="RHEA:23448"/>
        <dbReference type="ChEBI" id="CHEBI:33019"/>
        <dbReference type="ChEBI" id="CHEBI:37563"/>
        <dbReference type="ChEBI" id="CHEBI:85986"/>
        <dbReference type="ChEBI" id="CHEBI:85987"/>
        <dbReference type="EC" id="2.7.7.38"/>
    </reaction>
</comment>
<evidence type="ECO:0000256" key="1">
    <source>
        <dbReference type="ARBA" id="ARBA00022679"/>
    </source>
</evidence>
<evidence type="ECO:0000256" key="2">
    <source>
        <dbReference type="ARBA" id="ARBA00022695"/>
    </source>
</evidence>
<keyword evidence="2 4" id="KW-0548">Nucleotidyltransferase</keyword>
<comment type="subcellular location">
    <subcellularLocation>
        <location evidence="4">Cytoplasm</location>
    </subcellularLocation>
</comment>
<keyword evidence="6" id="KW-1185">Reference proteome</keyword>
<evidence type="ECO:0000256" key="3">
    <source>
        <dbReference type="ARBA" id="ARBA00022985"/>
    </source>
</evidence>
<dbReference type="EMBL" id="JAYXHS010000003">
    <property type="protein sequence ID" value="MEC5387293.1"/>
    <property type="molecule type" value="Genomic_DNA"/>
</dbReference>
<dbReference type="PANTHER" id="PTHR42866:SF2">
    <property type="entry name" value="3-DEOXY-MANNO-OCTULOSONATE CYTIDYLYLTRANSFERASE, MITOCHONDRIAL"/>
    <property type="match status" value="1"/>
</dbReference>
<dbReference type="NCBIfam" id="NF009905">
    <property type="entry name" value="PRK13368.1"/>
    <property type="match status" value="1"/>
</dbReference>
<dbReference type="Proteomes" id="UP001331561">
    <property type="component" value="Unassembled WGS sequence"/>
</dbReference>
<dbReference type="CDD" id="cd02517">
    <property type="entry name" value="CMP-KDO-Synthetase"/>
    <property type="match status" value="1"/>
</dbReference>
<dbReference type="NCBIfam" id="NF003952">
    <property type="entry name" value="PRK05450.1-5"/>
    <property type="match status" value="1"/>
</dbReference>
<accession>A0ABU6K672</accession>
<proteinExistence type="inferred from homology"/>
<dbReference type="GO" id="GO:0008690">
    <property type="term" value="F:3-deoxy-manno-octulosonate cytidylyltransferase activity"/>
    <property type="evidence" value="ECO:0007669"/>
    <property type="project" value="UniProtKB-EC"/>
</dbReference>
<dbReference type="InterPro" id="IPR029044">
    <property type="entry name" value="Nucleotide-diphossugar_trans"/>
</dbReference>
<comment type="caution">
    <text evidence="5">The sequence shown here is derived from an EMBL/GenBank/DDBJ whole genome shotgun (WGS) entry which is preliminary data.</text>
</comment>
<keyword evidence="4" id="KW-0963">Cytoplasm</keyword>
<sequence length="260" mass="28079">MTTPFKVIIPARYASTRLPAKPLADLAGKPMVVRVMERALAAGAEDVWIATDHEYVAQAVRNAGGNALMTRADHPSGTDRLGEVVDVLGWDDKSIVVNVQGDEPLIDPAIIVSCAQALADDTEAAIATAAHAIHTLEDFLNPSVVKLIADAHGRAMYFSRAPIPWPRDAFAAGLPSKGSLPDWLKPARHVGLYAYRASFLRAYARLAPSPIESVEMLEQLRAMWHGYKIRVVMLDAAPAGGVDTPEDLARVRAIFENAGR</sequence>
<dbReference type="InterPro" id="IPR004528">
    <property type="entry name" value="KdsB"/>
</dbReference>
<name>A0ABU6K672_9RHOO</name>
<reference evidence="5 6" key="1">
    <citation type="submission" date="2024-01" db="EMBL/GenBank/DDBJ databases">
        <title>Uliginosibacterium soil sp. nov.</title>
        <authorList>
            <person name="Lv Y."/>
        </authorList>
    </citation>
    <scope>NUCLEOTIDE SEQUENCE [LARGE SCALE GENOMIC DNA]</scope>
    <source>
        <strain evidence="5 6">H3</strain>
    </source>
</reference>
<gene>
    <name evidence="4 5" type="primary">kdsB</name>
    <name evidence="5" type="ORF">VVD49_16305</name>
</gene>
<comment type="similarity">
    <text evidence="4">Belongs to the KdsB family.</text>
</comment>
<keyword evidence="3 4" id="KW-0448">Lipopolysaccharide biosynthesis</keyword>
<dbReference type="RefSeq" id="WP_327600268.1">
    <property type="nucleotide sequence ID" value="NZ_JAYXHS010000003.1"/>
</dbReference>
<dbReference type="HAMAP" id="MF_00057">
    <property type="entry name" value="KdsB"/>
    <property type="match status" value="1"/>
</dbReference>
<organism evidence="5 6">
    <name type="scientific">Uliginosibacterium silvisoli</name>
    <dbReference type="NCBI Taxonomy" id="3114758"/>
    <lineage>
        <taxon>Bacteria</taxon>
        <taxon>Pseudomonadati</taxon>
        <taxon>Pseudomonadota</taxon>
        <taxon>Betaproteobacteria</taxon>
        <taxon>Rhodocyclales</taxon>
        <taxon>Zoogloeaceae</taxon>
        <taxon>Uliginosibacterium</taxon>
    </lineage>
</organism>
<dbReference type="SUPFAM" id="SSF53448">
    <property type="entry name" value="Nucleotide-diphospho-sugar transferases"/>
    <property type="match status" value="1"/>
</dbReference>
<evidence type="ECO:0000313" key="6">
    <source>
        <dbReference type="Proteomes" id="UP001331561"/>
    </source>
</evidence>
<protein>
    <recommendedName>
        <fullName evidence="4">3-deoxy-manno-octulosonate cytidylyltransferase</fullName>
        <ecNumber evidence="4">2.7.7.38</ecNumber>
    </recommendedName>
    <alternativeName>
        <fullName evidence="4">CMP-2-keto-3-deoxyoctulosonic acid synthase</fullName>
        <shortName evidence="4">CKS</shortName>
        <shortName evidence="4">CMP-KDO synthase</shortName>
    </alternativeName>
</protein>
<dbReference type="PANTHER" id="PTHR42866">
    <property type="entry name" value="3-DEOXY-MANNO-OCTULOSONATE CYTIDYLYLTRANSFERASE"/>
    <property type="match status" value="1"/>
</dbReference>
<comment type="function">
    <text evidence="4">Activates KDO (a required 8-carbon sugar) for incorporation into bacterial lipopolysaccharide in Gram-negative bacteria.</text>
</comment>
<dbReference type="InterPro" id="IPR003329">
    <property type="entry name" value="Cytidylyl_trans"/>
</dbReference>